<dbReference type="PANTHER" id="PTHR13794:SF58">
    <property type="entry name" value="MITOCHONDRIAL ENOLASE SUPERFAMILY MEMBER 1"/>
    <property type="match status" value="1"/>
</dbReference>
<dbReference type="Gene3D" id="3.30.390.10">
    <property type="entry name" value="Enolase-like, N-terminal domain"/>
    <property type="match status" value="1"/>
</dbReference>
<dbReference type="CDD" id="cd03316">
    <property type="entry name" value="MR_like"/>
    <property type="match status" value="1"/>
</dbReference>
<evidence type="ECO:0000256" key="1">
    <source>
        <dbReference type="ARBA" id="ARBA00001946"/>
    </source>
</evidence>
<dbReference type="EMBL" id="SLUN01000024">
    <property type="protein sequence ID" value="TCL62544.1"/>
    <property type="molecule type" value="Genomic_DNA"/>
</dbReference>
<dbReference type="InterPro" id="IPR046945">
    <property type="entry name" value="RHMD-like"/>
</dbReference>
<keyword evidence="6" id="KW-1185">Reference proteome</keyword>
<organism evidence="5 6">
    <name type="scientific">Hydrogenispora ethanolica</name>
    <dbReference type="NCBI Taxonomy" id="1082276"/>
    <lineage>
        <taxon>Bacteria</taxon>
        <taxon>Bacillati</taxon>
        <taxon>Bacillota</taxon>
        <taxon>Hydrogenispora</taxon>
    </lineage>
</organism>
<dbReference type="AlphaFoldDB" id="A0A4R1R9Y2"/>
<dbReference type="SFLD" id="SFLDS00001">
    <property type="entry name" value="Enolase"/>
    <property type="match status" value="1"/>
</dbReference>
<reference evidence="5 6" key="1">
    <citation type="submission" date="2019-03" db="EMBL/GenBank/DDBJ databases">
        <title>Genomic Encyclopedia of Type Strains, Phase IV (KMG-IV): sequencing the most valuable type-strain genomes for metagenomic binning, comparative biology and taxonomic classification.</title>
        <authorList>
            <person name="Goeker M."/>
        </authorList>
    </citation>
    <scope>NUCLEOTIDE SEQUENCE [LARGE SCALE GENOMIC DNA]</scope>
    <source>
        <strain evidence="5 6">LX-B</strain>
    </source>
</reference>
<dbReference type="Gene3D" id="3.20.20.120">
    <property type="entry name" value="Enolase-like C-terminal domain"/>
    <property type="match status" value="1"/>
</dbReference>
<evidence type="ECO:0000313" key="5">
    <source>
        <dbReference type="EMBL" id="TCL62544.1"/>
    </source>
</evidence>
<keyword evidence="2" id="KW-0479">Metal-binding</keyword>
<dbReference type="InterPro" id="IPR029065">
    <property type="entry name" value="Enolase_C-like"/>
</dbReference>
<dbReference type="Proteomes" id="UP000295008">
    <property type="component" value="Unassembled WGS sequence"/>
</dbReference>
<dbReference type="Pfam" id="PF13378">
    <property type="entry name" value="MR_MLE_C"/>
    <property type="match status" value="1"/>
</dbReference>
<dbReference type="SUPFAM" id="SSF51604">
    <property type="entry name" value="Enolase C-terminal domain-like"/>
    <property type="match status" value="1"/>
</dbReference>
<evidence type="ECO:0000313" key="6">
    <source>
        <dbReference type="Proteomes" id="UP000295008"/>
    </source>
</evidence>
<gene>
    <name evidence="5" type="ORF">EDC14_102410</name>
</gene>
<dbReference type="GO" id="GO:0016052">
    <property type="term" value="P:carbohydrate catabolic process"/>
    <property type="evidence" value="ECO:0007669"/>
    <property type="project" value="TreeGrafter"/>
</dbReference>
<dbReference type="PANTHER" id="PTHR13794">
    <property type="entry name" value="ENOLASE SUPERFAMILY, MANDELATE RACEMASE"/>
    <property type="match status" value="1"/>
</dbReference>
<dbReference type="InterPro" id="IPR029017">
    <property type="entry name" value="Enolase-like_N"/>
</dbReference>
<name>A0A4R1R9Y2_HYDET</name>
<keyword evidence="3" id="KW-0460">Magnesium</keyword>
<dbReference type="SMART" id="SM00922">
    <property type="entry name" value="MR_MLE"/>
    <property type="match status" value="1"/>
</dbReference>
<feature type="domain" description="Mandelate racemase/muconate lactonizing enzyme C-terminal" evidence="4">
    <location>
        <begin position="145"/>
        <end position="245"/>
    </location>
</feature>
<protein>
    <submittedName>
        <fullName evidence="5">L-alanine-DL-glutamate epimerase-like enolase superfamily enzyme</fullName>
    </submittedName>
</protein>
<dbReference type="GO" id="GO:0016836">
    <property type="term" value="F:hydro-lyase activity"/>
    <property type="evidence" value="ECO:0007669"/>
    <property type="project" value="TreeGrafter"/>
</dbReference>
<accession>A0A4R1R9Y2</accession>
<dbReference type="GO" id="GO:0000287">
    <property type="term" value="F:magnesium ion binding"/>
    <property type="evidence" value="ECO:0007669"/>
    <property type="project" value="TreeGrafter"/>
</dbReference>
<proteinExistence type="predicted"/>
<sequence>MDMSNQQLRFSKAVVSTFAPIALPRPFFDSTGGPFDCVPMEGWVQLFDEDGLCGQAPCSPQFQEVILPLIMTGAKKTYDEWYHQVYWKLRNRGFSSEAIVDFGKFDLALNDILAKRAGLPLHRFWGAERDWVHVYGSAGGTGLTDAELESEITSLVQEGYSVIKMKIATNFGTEVERDVRRIAMVRKLVGEKIQIAIDANQCWDAQTACRFAERVAEYDIAWFEEPVHAWNFGELGKLTKICPIPVSMGESMRTQYMFEEYAKLGVSHLQPVPSSMGGIREWFRIRDIAKEYGLRFSSGGLSQITGAYIATASEDAMVEYLTPIMKSFVALMKLAPEARDGKFYLPSEPGLPVDPDWNLLEREGLLRKKEYFYSK</sequence>
<evidence type="ECO:0000259" key="4">
    <source>
        <dbReference type="SMART" id="SM00922"/>
    </source>
</evidence>
<evidence type="ECO:0000256" key="2">
    <source>
        <dbReference type="ARBA" id="ARBA00022723"/>
    </source>
</evidence>
<dbReference type="SUPFAM" id="SSF54826">
    <property type="entry name" value="Enolase N-terminal domain-like"/>
    <property type="match status" value="1"/>
</dbReference>
<comment type="caution">
    <text evidence="5">The sequence shown here is derived from an EMBL/GenBank/DDBJ whole genome shotgun (WGS) entry which is preliminary data.</text>
</comment>
<comment type="cofactor">
    <cofactor evidence="1">
        <name>Mg(2+)</name>
        <dbReference type="ChEBI" id="CHEBI:18420"/>
    </cofactor>
</comment>
<evidence type="ECO:0000256" key="3">
    <source>
        <dbReference type="ARBA" id="ARBA00022842"/>
    </source>
</evidence>
<dbReference type="InterPro" id="IPR036849">
    <property type="entry name" value="Enolase-like_C_sf"/>
</dbReference>
<dbReference type="InterPro" id="IPR013342">
    <property type="entry name" value="Mandelate_racemase_C"/>
</dbReference>